<protein>
    <submittedName>
        <fullName evidence="1">Uncharacterized protein</fullName>
    </submittedName>
</protein>
<keyword evidence="2" id="KW-1185">Reference proteome</keyword>
<proteinExistence type="predicted"/>
<dbReference type="EMBL" id="BMAW01130367">
    <property type="protein sequence ID" value="GFU34833.1"/>
    <property type="molecule type" value="Genomic_DNA"/>
</dbReference>
<organism evidence="1 2">
    <name type="scientific">Nephila pilipes</name>
    <name type="common">Giant wood spider</name>
    <name type="synonym">Nephila maculata</name>
    <dbReference type="NCBI Taxonomy" id="299642"/>
    <lineage>
        <taxon>Eukaryota</taxon>
        <taxon>Metazoa</taxon>
        <taxon>Ecdysozoa</taxon>
        <taxon>Arthropoda</taxon>
        <taxon>Chelicerata</taxon>
        <taxon>Arachnida</taxon>
        <taxon>Araneae</taxon>
        <taxon>Araneomorphae</taxon>
        <taxon>Entelegynae</taxon>
        <taxon>Araneoidea</taxon>
        <taxon>Nephilidae</taxon>
        <taxon>Nephila</taxon>
    </lineage>
</organism>
<name>A0A8X6QR33_NEPPI</name>
<evidence type="ECO:0000313" key="2">
    <source>
        <dbReference type="Proteomes" id="UP000887013"/>
    </source>
</evidence>
<dbReference type="PROSITE" id="PS51257">
    <property type="entry name" value="PROKAR_LIPOPROTEIN"/>
    <property type="match status" value="1"/>
</dbReference>
<gene>
    <name evidence="1" type="ORF">NPIL_628361</name>
</gene>
<accession>A0A8X6QR33</accession>
<reference evidence="1" key="1">
    <citation type="submission" date="2020-08" db="EMBL/GenBank/DDBJ databases">
        <title>Multicomponent nature underlies the extraordinary mechanical properties of spider dragline silk.</title>
        <authorList>
            <person name="Kono N."/>
            <person name="Nakamura H."/>
            <person name="Mori M."/>
            <person name="Yoshida Y."/>
            <person name="Ohtoshi R."/>
            <person name="Malay A.D."/>
            <person name="Moran D.A.P."/>
            <person name="Tomita M."/>
            <person name="Numata K."/>
            <person name="Arakawa K."/>
        </authorList>
    </citation>
    <scope>NUCLEOTIDE SEQUENCE</scope>
</reference>
<sequence length="111" mass="12641">MMSSIKKEFLLLFHGMSSIKFNFNLHLQHAGSGCDYIGVTHSVTGEKLYHLLRKQGLTFESKTTDMAIVDGHIKKILIKFEDIRVQGKIIITEMIVQKMPDEIEVSSLLTF</sequence>
<comment type="caution">
    <text evidence="1">The sequence shown here is derived from an EMBL/GenBank/DDBJ whole genome shotgun (WGS) entry which is preliminary data.</text>
</comment>
<dbReference type="AlphaFoldDB" id="A0A8X6QR33"/>
<evidence type="ECO:0000313" key="1">
    <source>
        <dbReference type="EMBL" id="GFU34833.1"/>
    </source>
</evidence>
<dbReference type="Proteomes" id="UP000887013">
    <property type="component" value="Unassembled WGS sequence"/>
</dbReference>